<dbReference type="PRINTS" id="PR00081">
    <property type="entry name" value="GDHRDH"/>
</dbReference>
<dbReference type="PANTHER" id="PTHR42760">
    <property type="entry name" value="SHORT-CHAIN DEHYDROGENASES/REDUCTASES FAMILY MEMBER"/>
    <property type="match status" value="1"/>
</dbReference>
<evidence type="ECO:0000313" key="4">
    <source>
        <dbReference type="EMBL" id="SHK80781.1"/>
    </source>
</evidence>
<dbReference type="Pfam" id="PF13561">
    <property type="entry name" value="adh_short_C2"/>
    <property type="match status" value="1"/>
</dbReference>
<sequence>MIVSDTHSSGPDPFARLDGRTVVITGASGGIGSATAELAVRAGASVVLGHGPAPDDEQSAKELAHRLGEDRAHPVPVDVLDDGSVAALFAAAADRFGGVDGLVTAAGVMEQVPFAELEPAIWHRTVETNLTGTYRCARAALPFLQRATGAAIVTVASQLAYTGARDVAAYTASKAGTLGLTRALAHELGPRIRVNSVAPGPVDTPMTRPHATPEWVERKTSKMVLGRFGTADEIAAVIRFLLSDAASFLTGQTISANGGGVMP</sequence>
<name>A0A1M6VHD0_PSETH</name>
<dbReference type="InterPro" id="IPR036291">
    <property type="entry name" value="NAD(P)-bd_dom_sf"/>
</dbReference>
<evidence type="ECO:0000259" key="3">
    <source>
        <dbReference type="SMART" id="SM00822"/>
    </source>
</evidence>
<feature type="domain" description="Ketoreductase" evidence="3">
    <location>
        <begin position="20"/>
        <end position="195"/>
    </location>
</feature>
<dbReference type="CDD" id="cd05233">
    <property type="entry name" value="SDR_c"/>
    <property type="match status" value="1"/>
</dbReference>
<dbReference type="InterPro" id="IPR057326">
    <property type="entry name" value="KR_dom"/>
</dbReference>
<dbReference type="Proteomes" id="UP000184363">
    <property type="component" value="Unassembled WGS sequence"/>
</dbReference>
<gene>
    <name evidence="4" type="ORF">SAMN05443637_112119</name>
</gene>
<keyword evidence="5" id="KW-1185">Reference proteome</keyword>
<reference evidence="4 5" key="1">
    <citation type="submission" date="2016-11" db="EMBL/GenBank/DDBJ databases">
        <authorList>
            <person name="Jaros S."/>
            <person name="Januszkiewicz K."/>
            <person name="Wedrychowicz H."/>
        </authorList>
    </citation>
    <scope>NUCLEOTIDE SEQUENCE [LARGE SCALE GENOMIC DNA]</scope>
    <source>
        <strain evidence="4 5">DSM 43832</strain>
    </source>
</reference>
<dbReference type="PRINTS" id="PR00080">
    <property type="entry name" value="SDRFAMILY"/>
</dbReference>
<comment type="similarity">
    <text evidence="1">Belongs to the short-chain dehydrogenases/reductases (SDR) family.</text>
</comment>
<evidence type="ECO:0000256" key="1">
    <source>
        <dbReference type="ARBA" id="ARBA00006484"/>
    </source>
</evidence>
<dbReference type="InterPro" id="IPR020904">
    <property type="entry name" value="Sc_DH/Rdtase_CS"/>
</dbReference>
<protein>
    <submittedName>
        <fullName evidence="4">3-oxoacyl-[acyl-carrier protein] reductase</fullName>
    </submittedName>
</protein>
<dbReference type="FunFam" id="3.40.50.720:FF:000084">
    <property type="entry name" value="Short-chain dehydrogenase reductase"/>
    <property type="match status" value="1"/>
</dbReference>
<dbReference type="RefSeq" id="WP_073458005.1">
    <property type="nucleotide sequence ID" value="NZ_CALGVN010000021.1"/>
</dbReference>
<dbReference type="AlphaFoldDB" id="A0A1M6VHD0"/>
<dbReference type="STRING" id="1848.SAMN05443637_112119"/>
<proteinExistence type="inferred from homology"/>
<dbReference type="GO" id="GO:0016616">
    <property type="term" value="F:oxidoreductase activity, acting on the CH-OH group of donors, NAD or NADP as acceptor"/>
    <property type="evidence" value="ECO:0007669"/>
    <property type="project" value="TreeGrafter"/>
</dbReference>
<accession>A0A1M6VHD0</accession>
<keyword evidence="2" id="KW-0560">Oxidoreductase</keyword>
<dbReference type="InterPro" id="IPR002347">
    <property type="entry name" value="SDR_fam"/>
</dbReference>
<dbReference type="PROSITE" id="PS00061">
    <property type="entry name" value="ADH_SHORT"/>
    <property type="match status" value="1"/>
</dbReference>
<dbReference type="SMART" id="SM00822">
    <property type="entry name" value="PKS_KR"/>
    <property type="match status" value="1"/>
</dbReference>
<dbReference type="EMBL" id="FRAP01000012">
    <property type="protein sequence ID" value="SHK80781.1"/>
    <property type="molecule type" value="Genomic_DNA"/>
</dbReference>
<organism evidence="4 5">
    <name type="scientific">Pseudonocardia thermophila</name>
    <dbReference type="NCBI Taxonomy" id="1848"/>
    <lineage>
        <taxon>Bacteria</taxon>
        <taxon>Bacillati</taxon>
        <taxon>Actinomycetota</taxon>
        <taxon>Actinomycetes</taxon>
        <taxon>Pseudonocardiales</taxon>
        <taxon>Pseudonocardiaceae</taxon>
        <taxon>Pseudonocardia</taxon>
    </lineage>
</organism>
<evidence type="ECO:0000313" key="5">
    <source>
        <dbReference type="Proteomes" id="UP000184363"/>
    </source>
</evidence>
<dbReference type="Gene3D" id="3.40.50.720">
    <property type="entry name" value="NAD(P)-binding Rossmann-like Domain"/>
    <property type="match status" value="1"/>
</dbReference>
<dbReference type="SUPFAM" id="SSF51735">
    <property type="entry name" value="NAD(P)-binding Rossmann-fold domains"/>
    <property type="match status" value="1"/>
</dbReference>
<evidence type="ECO:0000256" key="2">
    <source>
        <dbReference type="ARBA" id="ARBA00023002"/>
    </source>
</evidence>